<evidence type="ECO:0000313" key="2">
    <source>
        <dbReference type="EMBL" id="MCV7074326.1"/>
    </source>
</evidence>
<evidence type="ECO:0000256" key="1">
    <source>
        <dbReference type="SAM" id="MobiDB-lite"/>
    </source>
</evidence>
<gene>
    <name evidence="2" type="ORF">H7H73_32715</name>
</gene>
<dbReference type="Proteomes" id="UP001140272">
    <property type="component" value="Unassembled WGS sequence"/>
</dbReference>
<name>A0A9X2Y5H4_9MYCO</name>
<evidence type="ECO:0000313" key="3">
    <source>
        <dbReference type="Proteomes" id="UP001140272"/>
    </source>
</evidence>
<dbReference type="AlphaFoldDB" id="A0A9X2Y5H4"/>
<organism evidence="2 3">
    <name type="scientific">Mycolicibacterium rufum</name>
    <dbReference type="NCBI Taxonomy" id="318424"/>
    <lineage>
        <taxon>Bacteria</taxon>
        <taxon>Bacillati</taxon>
        <taxon>Actinomycetota</taxon>
        <taxon>Actinomycetes</taxon>
        <taxon>Mycobacteriales</taxon>
        <taxon>Mycobacteriaceae</taxon>
        <taxon>Mycolicibacterium</taxon>
    </lineage>
</organism>
<accession>A0A9X2Y5H4</accession>
<reference evidence="2" key="1">
    <citation type="submission" date="2020-07" db="EMBL/GenBank/DDBJ databases">
        <authorList>
            <person name="Pettersson B.M.F."/>
            <person name="Behra P.R.K."/>
            <person name="Ramesh M."/>
            <person name="Das S."/>
            <person name="Dasgupta S."/>
            <person name="Kirsebom L.A."/>
        </authorList>
    </citation>
    <scope>NUCLEOTIDE SEQUENCE</scope>
    <source>
        <strain evidence="2">DSM 45406</strain>
    </source>
</reference>
<feature type="region of interest" description="Disordered" evidence="1">
    <location>
        <begin position="98"/>
        <end position="124"/>
    </location>
</feature>
<sequence length="124" mass="13451">MVTAMIAELYTDLAVLPPHYTPQQRAEVITDAADTTATELTTLLDASIHQEADRPPVTEYGSTMHTDDRHHALTAMLATLAANHLTWWLTDRLADFVTSGGNPVDSEGEVIDTSKSESGKPCQS</sequence>
<dbReference type="EMBL" id="JACKRN010001066">
    <property type="protein sequence ID" value="MCV7074326.1"/>
    <property type="molecule type" value="Genomic_DNA"/>
</dbReference>
<proteinExistence type="predicted"/>
<protein>
    <submittedName>
        <fullName evidence="2">Uncharacterized protein</fullName>
    </submittedName>
</protein>
<comment type="caution">
    <text evidence="2">The sequence shown here is derived from an EMBL/GenBank/DDBJ whole genome shotgun (WGS) entry which is preliminary data.</text>
</comment>
<reference evidence="2" key="2">
    <citation type="journal article" date="2022" name="BMC Genomics">
        <title>Comparative genome analysis of mycobacteria focusing on tRNA and non-coding RNA.</title>
        <authorList>
            <person name="Behra P.R.K."/>
            <person name="Pettersson B.M.F."/>
            <person name="Ramesh M."/>
            <person name="Das S."/>
            <person name="Dasgupta S."/>
            <person name="Kirsebom L.A."/>
        </authorList>
    </citation>
    <scope>NUCLEOTIDE SEQUENCE</scope>
    <source>
        <strain evidence="2">DSM 45406</strain>
    </source>
</reference>